<dbReference type="AlphaFoldDB" id="A0A2G9HRQ1"/>
<accession>A0A2G9HRQ1</accession>
<sequence length="67" mass="7711">MEVCNTSPLFFFPPSKNTNLSVFSSKYHLMKKHIETWLSWSLIISVGKRCMALEFGVLELSEGEKRS</sequence>
<evidence type="ECO:0000313" key="1">
    <source>
        <dbReference type="EMBL" id="PIN20198.1"/>
    </source>
</evidence>
<protein>
    <submittedName>
        <fullName evidence="1">Uncharacterized protein</fullName>
    </submittedName>
</protein>
<evidence type="ECO:0000313" key="2">
    <source>
        <dbReference type="Proteomes" id="UP000231279"/>
    </source>
</evidence>
<name>A0A2G9HRQ1_9LAMI</name>
<organism evidence="1 2">
    <name type="scientific">Handroanthus impetiginosus</name>
    <dbReference type="NCBI Taxonomy" id="429701"/>
    <lineage>
        <taxon>Eukaryota</taxon>
        <taxon>Viridiplantae</taxon>
        <taxon>Streptophyta</taxon>
        <taxon>Embryophyta</taxon>
        <taxon>Tracheophyta</taxon>
        <taxon>Spermatophyta</taxon>
        <taxon>Magnoliopsida</taxon>
        <taxon>eudicotyledons</taxon>
        <taxon>Gunneridae</taxon>
        <taxon>Pentapetalae</taxon>
        <taxon>asterids</taxon>
        <taxon>lamiids</taxon>
        <taxon>Lamiales</taxon>
        <taxon>Bignoniaceae</taxon>
        <taxon>Crescentiina</taxon>
        <taxon>Tabebuia alliance</taxon>
        <taxon>Handroanthus</taxon>
    </lineage>
</organism>
<dbReference type="Proteomes" id="UP000231279">
    <property type="component" value="Unassembled WGS sequence"/>
</dbReference>
<reference evidence="2" key="1">
    <citation type="journal article" date="2018" name="Gigascience">
        <title>Genome assembly of the Pink Ipe (Handroanthus impetiginosus, Bignoniaceae), a highly valued, ecologically keystone Neotropical timber forest tree.</title>
        <authorList>
            <person name="Silva-Junior O.B."/>
            <person name="Grattapaglia D."/>
            <person name="Novaes E."/>
            <person name="Collevatti R.G."/>
        </authorList>
    </citation>
    <scope>NUCLEOTIDE SEQUENCE [LARGE SCALE GENOMIC DNA]</scope>
    <source>
        <strain evidence="2">cv. UFG-1</strain>
    </source>
</reference>
<comment type="caution">
    <text evidence="1">The sequence shown here is derived from an EMBL/GenBank/DDBJ whole genome shotgun (WGS) entry which is preliminary data.</text>
</comment>
<gene>
    <name evidence="1" type="ORF">CDL12_07096</name>
</gene>
<keyword evidence="2" id="KW-1185">Reference proteome</keyword>
<dbReference type="EMBL" id="NKXS01001160">
    <property type="protein sequence ID" value="PIN20198.1"/>
    <property type="molecule type" value="Genomic_DNA"/>
</dbReference>
<proteinExistence type="predicted"/>